<dbReference type="AlphaFoldDB" id="A0A1J5PDA3"/>
<protein>
    <submittedName>
        <fullName evidence="1">Uncharacterized protein</fullName>
    </submittedName>
</protein>
<reference evidence="1" key="1">
    <citation type="submission" date="2016-10" db="EMBL/GenBank/DDBJ databases">
        <title>Sequence of Gallionella enrichment culture.</title>
        <authorList>
            <person name="Poehlein A."/>
            <person name="Muehling M."/>
            <person name="Daniel R."/>
        </authorList>
    </citation>
    <scope>NUCLEOTIDE SEQUENCE</scope>
</reference>
<comment type="caution">
    <text evidence="1">The sequence shown here is derived from an EMBL/GenBank/DDBJ whole genome shotgun (WGS) entry which is preliminary data.</text>
</comment>
<sequence>MIESAAGIEPGGPACGVQQGDGALRQFGFAGRRIVQGIQGRIEAAEVVEGLGPKACAHCRCARHPVRRKSEYGGGARQLPAERLQHRCRSAGLERQHRRAVRDEKRRQSGHRCVLLFRSIWRCPEGVQDAARTPSISTRTVTSWLSPPENAVMPKSMRSMVAVATKPLR</sequence>
<name>A0A1J5PDA3_9ZZZZ</name>
<accession>A0A1J5PDA3</accession>
<dbReference type="EMBL" id="MLJW01009203">
    <property type="protein sequence ID" value="OIQ63211.1"/>
    <property type="molecule type" value="Genomic_DNA"/>
</dbReference>
<gene>
    <name evidence="1" type="ORF">GALL_552470</name>
</gene>
<proteinExistence type="predicted"/>
<evidence type="ECO:0000313" key="1">
    <source>
        <dbReference type="EMBL" id="OIQ63211.1"/>
    </source>
</evidence>
<organism evidence="1">
    <name type="scientific">mine drainage metagenome</name>
    <dbReference type="NCBI Taxonomy" id="410659"/>
    <lineage>
        <taxon>unclassified sequences</taxon>
        <taxon>metagenomes</taxon>
        <taxon>ecological metagenomes</taxon>
    </lineage>
</organism>